<dbReference type="CDD" id="cd02064">
    <property type="entry name" value="FAD_synthetase_N"/>
    <property type="match status" value="1"/>
</dbReference>
<dbReference type="InterPro" id="IPR015864">
    <property type="entry name" value="FAD_synthase"/>
</dbReference>
<keyword evidence="6 15" id="KW-0808">Transferase</keyword>
<dbReference type="InterPro" id="IPR023468">
    <property type="entry name" value="Riboflavin_kinase"/>
</dbReference>
<dbReference type="GO" id="GO:0003919">
    <property type="term" value="F:FMN adenylyltransferase activity"/>
    <property type="evidence" value="ECO:0007669"/>
    <property type="project" value="UniProtKB-UniRule"/>
</dbReference>
<keyword evidence="7 15" id="KW-0548">Nucleotidyltransferase</keyword>
<dbReference type="Proteomes" id="UP000559182">
    <property type="component" value="Unassembled WGS sequence"/>
</dbReference>
<dbReference type="EC" id="2.7.1.26" evidence="15"/>
<dbReference type="FunFam" id="2.40.30.30:FF:000003">
    <property type="entry name" value="Riboflavin biosynthesis protein"/>
    <property type="match status" value="1"/>
</dbReference>
<dbReference type="InterPro" id="IPR014729">
    <property type="entry name" value="Rossmann-like_a/b/a_fold"/>
</dbReference>
<evidence type="ECO:0000256" key="4">
    <source>
        <dbReference type="ARBA" id="ARBA00022630"/>
    </source>
</evidence>
<evidence type="ECO:0000256" key="3">
    <source>
        <dbReference type="ARBA" id="ARBA00005201"/>
    </source>
</evidence>
<evidence type="ECO:0000256" key="12">
    <source>
        <dbReference type="ARBA" id="ARBA00023268"/>
    </source>
</evidence>
<evidence type="ECO:0000256" key="7">
    <source>
        <dbReference type="ARBA" id="ARBA00022695"/>
    </source>
</evidence>
<evidence type="ECO:0000256" key="11">
    <source>
        <dbReference type="ARBA" id="ARBA00022840"/>
    </source>
</evidence>
<keyword evidence="8 15" id="KW-0547">Nucleotide-binding</keyword>
<evidence type="ECO:0000256" key="1">
    <source>
        <dbReference type="ARBA" id="ARBA00002121"/>
    </source>
</evidence>
<evidence type="ECO:0000256" key="14">
    <source>
        <dbReference type="ARBA" id="ARBA00049494"/>
    </source>
</evidence>
<comment type="catalytic activity">
    <reaction evidence="14 15">
        <text>FMN + ATP + H(+) = FAD + diphosphate</text>
        <dbReference type="Rhea" id="RHEA:17237"/>
        <dbReference type="ChEBI" id="CHEBI:15378"/>
        <dbReference type="ChEBI" id="CHEBI:30616"/>
        <dbReference type="ChEBI" id="CHEBI:33019"/>
        <dbReference type="ChEBI" id="CHEBI:57692"/>
        <dbReference type="ChEBI" id="CHEBI:58210"/>
        <dbReference type="EC" id="2.7.7.2"/>
    </reaction>
</comment>
<keyword evidence="11 15" id="KW-0067">ATP-binding</keyword>
<evidence type="ECO:0000313" key="17">
    <source>
        <dbReference type="EMBL" id="MBB2890908.1"/>
    </source>
</evidence>
<evidence type="ECO:0000256" key="10">
    <source>
        <dbReference type="ARBA" id="ARBA00022827"/>
    </source>
</evidence>
<evidence type="ECO:0000313" key="18">
    <source>
        <dbReference type="Proteomes" id="UP000559182"/>
    </source>
</evidence>
<dbReference type="FunFam" id="3.40.50.620:FF:000021">
    <property type="entry name" value="Riboflavin biosynthesis protein"/>
    <property type="match status" value="1"/>
</dbReference>
<keyword evidence="9 15" id="KW-0418">Kinase</keyword>
<dbReference type="Gene3D" id="3.40.50.620">
    <property type="entry name" value="HUPs"/>
    <property type="match status" value="1"/>
</dbReference>
<comment type="similarity">
    <text evidence="15">Belongs to the ribF family.</text>
</comment>
<dbReference type="GO" id="GO:0009231">
    <property type="term" value="P:riboflavin biosynthetic process"/>
    <property type="evidence" value="ECO:0007669"/>
    <property type="project" value="InterPro"/>
</dbReference>
<keyword evidence="18" id="KW-1185">Reference proteome</keyword>
<name>A0A839MZQ4_9MICO</name>
<evidence type="ECO:0000256" key="2">
    <source>
        <dbReference type="ARBA" id="ARBA00004726"/>
    </source>
</evidence>
<dbReference type="RefSeq" id="WP_183319248.1">
    <property type="nucleotide sequence ID" value="NZ_JACHVQ010000001.1"/>
</dbReference>
<dbReference type="SUPFAM" id="SSF52374">
    <property type="entry name" value="Nucleotidylyl transferase"/>
    <property type="match status" value="1"/>
</dbReference>
<dbReference type="SUPFAM" id="SSF82114">
    <property type="entry name" value="Riboflavin kinase-like"/>
    <property type="match status" value="1"/>
</dbReference>
<dbReference type="EMBL" id="JACHVQ010000001">
    <property type="protein sequence ID" value="MBB2890908.1"/>
    <property type="molecule type" value="Genomic_DNA"/>
</dbReference>
<dbReference type="Pfam" id="PF01687">
    <property type="entry name" value="Flavokinase"/>
    <property type="match status" value="1"/>
</dbReference>
<gene>
    <name evidence="17" type="ORF">FHU39_000892</name>
</gene>
<dbReference type="NCBIfam" id="TIGR00083">
    <property type="entry name" value="ribF"/>
    <property type="match status" value="1"/>
</dbReference>
<dbReference type="InterPro" id="IPR002606">
    <property type="entry name" value="Riboflavin_kinase_bac"/>
</dbReference>
<dbReference type="Pfam" id="PF06574">
    <property type="entry name" value="FAD_syn"/>
    <property type="match status" value="1"/>
</dbReference>
<feature type="domain" description="Riboflavin kinase" evidence="16">
    <location>
        <begin position="182"/>
        <end position="315"/>
    </location>
</feature>
<keyword evidence="5 15" id="KW-0288">FMN</keyword>
<keyword evidence="10 15" id="KW-0274">FAD</keyword>
<dbReference type="PANTHER" id="PTHR22749:SF6">
    <property type="entry name" value="RIBOFLAVIN KINASE"/>
    <property type="match status" value="1"/>
</dbReference>
<dbReference type="GO" id="GO:0009398">
    <property type="term" value="P:FMN biosynthetic process"/>
    <property type="evidence" value="ECO:0007669"/>
    <property type="project" value="UniProtKB-UniRule"/>
</dbReference>
<evidence type="ECO:0000256" key="9">
    <source>
        <dbReference type="ARBA" id="ARBA00022777"/>
    </source>
</evidence>
<dbReference type="PANTHER" id="PTHR22749">
    <property type="entry name" value="RIBOFLAVIN KINASE/FMN ADENYLYLTRANSFERASE"/>
    <property type="match status" value="1"/>
</dbReference>
<comment type="catalytic activity">
    <reaction evidence="13 15">
        <text>riboflavin + ATP = FMN + ADP + H(+)</text>
        <dbReference type="Rhea" id="RHEA:14357"/>
        <dbReference type="ChEBI" id="CHEBI:15378"/>
        <dbReference type="ChEBI" id="CHEBI:30616"/>
        <dbReference type="ChEBI" id="CHEBI:57986"/>
        <dbReference type="ChEBI" id="CHEBI:58210"/>
        <dbReference type="ChEBI" id="CHEBI:456216"/>
        <dbReference type="EC" id="2.7.1.26"/>
    </reaction>
</comment>
<dbReference type="GO" id="GO:0005524">
    <property type="term" value="F:ATP binding"/>
    <property type="evidence" value="ECO:0007669"/>
    <property type="project" value="UniProtKB-UniRule"/>
</dbReference>
<evidence type="ECO:0000256" key="6">
    <source>
        <dbReference type="ARBA" id="ARBA00022679"/>
    </source>
</evidence>
<evidence type="ECO:0000256" key="5">
    <source>
        <dbReference type="ARBA" id="ARBA00022643"/>
    </source>
</evidence>
<proteinExistence type="inferred from homology"/>
<dbReference type="Gene3D" id="2.40.30.30">
    <property type="entry name" value="Riboflavin kinase-like"/>
    <property type="match status" value="1"/>
</dbReference>
<evidence type="ECO:0000259" key="16">
    <source>
        <dbReference type="SMART" id="SM00904"/>
    </source>
</evidence>
<comment type="function">
    <text evidence="1">Catalyzes the phosphorylation of riboflavin to FMN followed by the adenylation of FMN to FAD.</text>
</comment>
<evidence type="ECO:0000256" key="8">
    <source>
        <dbReference type="ARBA" id="ARBA00022741"/>
    </source>
</evidence>
<evidence type="ECO:0000256" key="13">
    <source>
        <dbReference type="ARBA" id="ARBA00047880"/>
    </source>
</evidence>
<dbReference type="EC" id="2.7.7.2" evidence="15"/>
<comment type="pathway">
    <text evidence="3 15">Cofactor biosynthesis; FMN biosynthesis; FMN from riboflavin (ATP route): step 1/1.</text>
</comment>
<dbReference type="UniPathway" id="UPA00277">
    <property type="reaction ID" value="UER00407"/>
</dbReference>
<reference evidence="17 18" key="1">
    <citation type="submission" date="2020-08" db="EMBL/GenBank/DDBJ databases">
        <title>Sequencing the genomes of 1000 actinobacteria strains.</title>
        <authorList>
            <person name="Klenk H.-P."/>
        </authorList>
    </citation>
    <scope>NUCLEOTIDE SEQUENCE [LARGE SCALE GENOMIC DNA]</scope>
    <source>
        <strain evidence="17 18">DSM 105369</strain>
    </source>
</reference>
<dbReference type="GO" id="GO:0008531">
    <property type="term" value="F:riboflavin kinase activity"/>
    <property type="evidence" value="ECO:0007669"/>
    <property type="project" value="UniProtKB-UniRule"/>
</dbReference>
<evidence type="ECO:0000256" key="15">
    <source>
        <dbReference type="PIRNR" id="PIRNR004491"/>
    </source>
</evidence>
<keyword evidence="4 15" id="KW-0285">Flavoprotein</keyword>
<accession>A0A839MZQ4</accession>
<dbReference type="InterPro" id="IPR015865">
    <property type="entry name" value="Riboflavin_kinase_bac/euk"/>
</dbReference>
<comment type="caution">
    <text evidence="17">The sequence shown here is derived from an EMBL/GenBank/DDBJ whole genome shotgun (WGS) entry which is preliminary data.</text>
</comment>
<dbReference type="SMART" id="SM00904">
    <property type="entry name" value="Flavokinase"/>
    <property type="match status" value="1"/>
</dbReference>
<protein>
    <recommendedName>
        <fullName evidence="15">Riboflavin biosynthesis protein</fullName>
    </recommendedName>
    <domain>
        <recommendedName>
            <fullName evidence="15">Riboflavin kinase</fullName>
            <ecNumber evidence="15">2.7.1.26</ecNumber>
        </recommendedName>
        <alternativeName>
            <fullName evidence="15">Flavokinase</fullName>
        </alternativeName>
    </domain>
    <domain>
        <recommendedName>
            <fullName evidence="15">FMN adenylyltransferase</fullName>
            <ecNumber evidence="15">2.7.7.2</ecNumber>
        </recommendedName>
        <alternativeName>
            <fullName evidence="15">FAD pyrophosphorylase</fullName>
        </alternativeName>
        <alternativeName>
            <fullName evidence="15">FAD synthase</fullName>
        </alternativeName>
    </domain>
</protein>
<keyword evidence="12" id="KW-0511">Multifunctional enzyme</keyword>
<organism evidence="17 18">
    <name type="scientific">Flexivirga oryzae</name>
    <dbReference type="NCBI Taxonomy" id="1794944"/>
    <lineage>
        <taxon>Bacteria</taxon>
        <taxon>Bacillati</taxon>
        <taxon>Actinomycetota</taxon>
        <taxon>Actinomycetes</taxon>
        <taxon>Micrococcales</taxon>
        <taxon>Dermacoccaceae</taxon>
        <taxon>Flexivirga</taxon>
    </lineage>
</organism>
<dbReference type="UniPathway" id="UPA00276">
    <property type="reaction ID" value="UER00406"/>
</dbReference>
<sequence>MLRLSKLTEIPADFGETVVTIGNFDGVHRGHAALLREVVERARERGTSACAVTFEPHPLRVLYPERAPKLIASTTSRYERLAETGLDAVLVLEFTPELAAMTPEEFVRDVFVHGLHAVEVVVGRDTRFGAKNAGDVETLRQLGHHFGFSVVVLPDVGDGHRISSTDVRRALADGAVDVAARALGHLHDVRGVVVRGLQRGRELGFPTANLGPRPEGLVPADGVYVGWLVREGTAADDPEHRMPAAISVGTNPTFDDVPERTVEAYVLDRDDLDLYDETVRIEFVRRLRGNTKFNSIDALIDQMRRDVAQAREICRTQ</sequence>
<dbReference type="GO" id="GO:0006747">
    <property type="term" value="P:FAD biosynthetic process"/>
    <property type="evidence" value="ECO:0007669"/>
    <property type="project" value="UniProtKB-UniRule"/>
</dbReference>
<dbReference type="AlphaFoldDB" id="A0A839MZQ4"/>
<dbReference type="PIRSF" id="PIRSF004491">
    <property type="entry name" value="FAD_Synth"/>
    <property type="match status" value="1"/>
</dbReference>
<comment type="pathway">
    <text evidence="2 15">Cofactor biosynthesis; FAD biosynthesis; FAD from FMN: step 1/1.</text>
</comment>
<dbReference type="NCBIfam" id="NF004160">
    <property type="entry name" value="PRK05627.1-3"/>
    <property type="match status" value="1"/>
</dbReference>
<dbReference type="InterPro" id="IPR023465">
    <property type="entry name" value="Riboflavin_kinase_dom_sf"/>
</dbReference>